<dbReference type="InterPro" id="IPR002401">
    <property type="entry name" value="Cyt_P450_E_grp-I"/>
</dbReference>
<keyword evidence="12 13" id="KW-0349">Heme</keyword>
<dbReference type="EC" id="1.14.14.14" evidence="9"/>
<evidence type="ECO:0000256" key="8">
    <source>
        <dbReference type="ARBA" id="ARBA00023136"/>
    </source>
</evidence>
<keyword evidence="8" id="KW-0472">Membrane</keyword>
<evidence type="ECO:0000256" key="5">
    <source>
        <dbReference type="ARBA" id="ARBA00023002"/>
    </source>
</evidence>
<protein>
    <recommendedName>
        <fullName evidence="9">aromatase</fullName>
        <ecNumber evidence="9">1.14.14.14</ecNumber>
    </recommendedName>
    <alternativeName>
        <fullName evidence="11">Cytochrome P-450AROM</fullName>
    </alternativeName>
    <alternativeName>
        <fullName evidence="10">Estrogen synthase</fullName>
    </alternativeName>
</protein>
<evidence type="ECO:0000256" key="10">
    <source>
        <dbReference type="ARBA" id="ARBA00042499"/>
    </source>
</evidence>
<dbReference type="OrthoDB" id="1470350at2759"/>
<dbReference type="SUPFAM" id="SSF48264">
    <property type="entry name" value="Cytochrome P450"/>
    <property type="match status" value="1"/>
</dbReference>
<evidence type="ECO:0000256" key="9">
    <source>
        <dbReference type="ARBA" id="ARBA00038885"/>
    </source>
</evidence>
<dbReference type="GO" id="GO:0070330">
    <property type="term" value="F:aromatase activity"/>
    <property type="evidence" value="ECO:0007669"/>
    <property type="project" value="UniProtKB-EC"/>
</dbReference>
<gene>
    <name evidence="14" type="ORF">ALEPTO_LOCUS3921</name>
</gene>
<dbReference type="PRINTS" id="PR00385">
    <property type="entry name" value="P450"/>
</dbReference>
<dbReference type="Proteomes" id="UP000789508">
    <property type="component" value="Unassembled WGS sequence"/>
</dbReference>
<evidence type="ECO:0000256" key="4">
    <source>
        <dbReference type="ARBA" id="ARBA00022723"/>
    </source>
</evidence>
<evidence type="ECO:0000256" key="11">
    <source>
        <dbReference type="ARBA" id="ARBA00043174"/>
    </source>
</evidence>
<dbReference type="GO" id="GO:0016020">
    <property type="term" value="C:membrane"/>
    <property type="evidence" value="ECO:0007669"/>
    <property type="project" value="UniProtKB-SubCell"/>
</dbReference>
<evidence type="ECO:0000313" key="15">
    <source>
        <dbReference type="Proteomes" id="UP000789508"/>
    </source>
</evidence>
<dbReference type="InterPro" id="IPR017972">
    <property type="entry name" value="Cyt_P450_CS"/>
</dbReference>
<evidence type="ECO:0000256" key="2">
    <source>
        <dbReference type="ARBA" id="ARBA00004370"/>
    </source>
</evidence>
<evidence type="ECO:0000256" key="7">
    <source>
        <dbReference type="ARBA" id="ARBA00023033"/>
    </source>
</evidence>
<dbReference type="GO" id="GO:0005506">
    <property type="term" value="F:iron ion binding"/>
    <property type="evidence" value="ECO:0007669"/>
    <property type="project" value="InterPro"/>
</dbReference>
<evidence type="ECO:0000256" key="13">
    <source>
        <dbReference type="RuleBase" id="RU000461"/>
    </source>
</evidence>
<comment type="similarity">
    <text evidence="3 13">Belongs to the cytochrome P450 family.</text>
</comment>
<evidence type="ECO:0000256" key="3">
    <source>
        <dbReference type="ARBA" id="ARBA00010617"/>
    </source>
</evidence>
<dbReference type="PROSITE" id="PS00086">
    <property type="entry name" value="CYTOCHROME_P450"/>
    <property type="match status" value="1"/>
</dbReference>
<keyword evidence="15" id="KW-1185">Reference proteome</keyword>
<keyword evidence="6 12" id="KW-0408">Iron</keyword>
<dbReference type="Gene3D" id="1.10.630.10">
    <property type="entry name" value="Cytochrome P450"/>
    <property type="match status" value="1"/>
</dbReference>
<keyword evidence="7 13" id="KW-0503">Monooxygenase</keyword>
<organism evidence="14 15">
    <name type="scientific">Ambispora leptoticha</name>
    <dbReference type="NCBI Taxonomy" id="144679"/>
    <lineage>
        <taxon>Eukaryota</taxon>
        <taxon>Fungi</taxon>
        <taxon>Fungi incertae sedis</taxon>
        <taxon>Mucoromycota</taxon>
        <taxon>Glomeromycotina</taxon>
        <taxon>Glomeromycetes</taxon>
        <taxon>Archaeosporales</taxon>
        <taxon>Ambisporaceae</taxon>
        <taxon>Ambispora</taxon>
    </lineage>
</organism>
<dbReference type="PRINTS" id="PR00463">
    <property type="entry name" value="EP450I"/>
</dbReference>
<sequence length="466" mass="53922">MFGYRTIVLANPKDLKDLFSPKVDSPFLRRIPPFKGIKALGMESDGLLFNNDVPKWKNNRKYFSQSLSPPSFIKLSAIYTNQACEELVGYWNDLKQNEIVKLDEWFRSFTSDMMGLVVSGIKENSMQLTNDKRIKPKYSLKSKENEEEKEHEITSGERYRNLRSEYSDALGFLVFVPPFLWNFPIIKPKVEHYKNVLKELGNFELELIEKRKNTMKQRQPGINSDNSSGKIRDDFLTMLIKSTENEMSTEDADVIKQNIREMFGAGIATTTSTLCAIVHCLAKHPEVEKRMVDELFQVLGPDRDVRVEDFDQLKFTEAIINETIRLNPVVPLVHRYSTDTELEIAGHRFPPNTIFGINLAHIQRNPKYFPNPEKFDPDRFYTGDWKKRSPQYAFSPFGHGMRSCPGKHFAMAEIKAILANIYRKFTFKLAYPNKPLPWRYTVVNEIGTFEVYVVPREKSILSNSAA</sequence>
<dbReference type="GO" id="GO:0020037">
    <property type="term" value="F:heme binding"/>
    <property type="evidence" value="ECO:0007669"/>
    <property type="project" value="InterPro"/>
</dbReference>
<comment type="cofactor">
    <cofactor evidence="1 12">
        <name>heme</name>
        <dbReference type="ChEBI" id="CHEBI:30413"/>
    </cofactor>
</comment>
<dbReference type="EMBL" id="CAJVPS010000801">
    <property type="protein sequence ID" value="CAG8509915.1"/>
    <property type="molecule type" value="Genomic_DNA"/>
</dbReference>
<dbReference type="PANTHER" id="PTHR24291">
    <property type="entry name" value="CYTOCHROME P450 FAMILY 4"/>
    <property type="match status" value="1"/>
</dbReference>
<evidence type="ECO:0000256" key="1">
    <source>
        <dbReference type="ARBA" id="ARBA00001971"/>
    </source>
</evidence>
<evidence type="ECO:0000256" key="6">
    <source>
        <dbReference type="ARBA" id="ARBA00023004"/>
    </source>
</evidence>
<reference evidence="14" key="1">
    <citation type="submission" date="2021-06" db="EMBL/GenBank/DDBJ databases">
        <authorList>
            <person name="Kallberg Y."/>
            <person name="Tangrot J."/>
            <person name="Rosling A."/>
        </authorList>
    </citation>
    <scope>NUCLEOTIDE SEQUENCE</scope>
    <source>
        <strain evidence="14">FL130A</strain>
    </source>
</reference>
<name>A0A9N8ZWX8_9GLOM</name>
<dbReference type="InterPro" id="IPR036396">
    <property type="entry name" value="Cyt_P450_sf"/>
</dbReference>
<keyword evidence="4 12" id="KW-0479">Metal-binding</keyword>
<dbReference type="Pfam" id="PF00067">
    <property type="entry name" value="p450"/>
    <property type="match status" value="1"/>
</dbReference>
<proteinExistence type="inferred from homology"/>
<keyword evidence="5 13" id="KW-0560">Oxidoreductase</keyword>
<evidence type="ECO:0000313" key="14">
    <source>
        <dbReference type="EMBL" id="CAG8509915.1"/>
    </source>
</evidence>
<dbReference type="PANTHER" id="PTHR24291:SF43">
    <property type="entry name" value="AROMATASE"/>
    <property type="match status" value="1"/>
</dbReference>
<accession>A0A9N8ZWX8</accession>
<dbReference type="InterPro" id="IPR001128">
    <property type="entry name" value="Cyt_P450"/>
</dbReference>
<comment type="subcellular location">
    <subcellularLocation>
        <location evidence="2">Membrane</location>
    </subcellularLocation>
</comment>
<feature type="binding site" description="axial binding residue" evidence="12">
    <location>
        <position position="404"/>
    </location>
    <ligand>
        <name>heme</name>
        <dbReference type="ChEBI" id="CHEBI:30413"/>
    </ligand>
    <ligandPart>
        <name>Fe</name>
        <dbReference type="ChEBI" id="CHEBI:18248"/>
    </ligandPart>
</feature>
<evidence type="ECO:0000256" key="12">
    <source>
        <dbReference type="PIRSR" id="PIRSR602401-1"/>
    </source>
</evidence>
<comment type="caution">
    <text evidence="14">The sequence shown here is derived from an EMBL/GenBank/DDBJ whole genome shotgun (WGS) entry which is preliminary data.</text>
</comment>
<dbReference type="InterPro" id="IPR050196">
    <property type="entry name" value="Cytochrome_P450_Monoox"/>
</dbReference>
<dbReference type="AlphaFoldDB" id="A0A9N8ZWX8"/>